<reference evidence="2 3" key="1">
    <citation type="journal article" date="2019" name="G3 (Bethesda)">
        <title>Sequencing of a Wild Apple (Malus baccata) Genome Unravels the Differences Between Cultivated and Wild Apple Species Regarding Disease Resistance and Cold Tolerance.</title>
        <authorList>
            <person name="Chen X."/>
        </authorList>
    </citation>
    <scope>NUCLEOTIDE SEQUENCE [LARGE SCALE GENOMIC DNA]</scope>
    <source>
        <strain evidence="3">cv. Shandingzi</strain>
        <tissue evidence="2">Leaves</tissue>
    </source>
</reference>
<comment type="caution">
    <text evidence="2">The sequence shown here is derived from an EMBL/GenBank/DDBJ whole genome shotgun (WGS) entry which is preliminary data.</text>
</comment>
<organism evidence="2 3">
    <name type="scientific">Malus baccata</name>
    <name type="common">Siberian crab apple</name>
    <name type="synonym">Pyrus baccata</name>
    <dbReference type="NCBI Taxonomy" id="106549"/>
    <lineage>
        <taxon>Eukaryota</taxon>
        <taxon>Viridiplantae</taxon>
        <taxon>Streptophyta</taxon>
        <taxon>Embryophyta</taxon>
        <taxon>Tracheophyta</taxon>
        <taxon>Spermatophyta</taxon>
        <taxon>Magnoliopsida</taxon>
        <taxon>eudicotyledons</taxon>
        <taxon>Gunneridae</taxon>
        <taxon>Pentapetalae</taxon>
        <taxon>rosids</taxon>
        <taxon>fabids</taxon>
        <taxon>Rosales</taxon>
        <taxon>Rosaceae</taxon>
        <taxon>Amygdaloideae</taxon>
        <taxon>Maleae</taxon>
        <taxon>Malus</taxon>
    </lineage>
</organism>
<dbReference type="EMBL" id="VIEB01000969">
    <property type="protein sequence ID" value="TQD77353.1"/>
    <property type="molecule type" value="Genomic_DNA"/>
</dbReference>
<proteinExistence type="predicted"/>
<dbReference type="Proteomes" id="UP000315295">
    <property type="component" value="Unassembled WGS sequence"/>
</dbReference>
<protein>
    <submittedName>
        <fullName evidence="2">Uncharacterized protein</fullName>
    </submittedName>
</protein>
<accession>A0A540KT09</accession>
<evidence type="ECO:0000313" key="2">
    <source>
        <dbReference type="EMBL" id="TQD77353.1"/>
    </source>
</evidence>
<feature type="region of interest" description="Disordered" evidence="1">
    <location>
        <begin position="45"/>
        <end position="71"/>
    </location>
</feature>
<gene>
    <name evidence="2" type="ORF">C1H46_037109</name>
</gene>
<name>A0A540KT09_MALBA</name>
<evidence type="ECO:0000256" key="1">
    <source>
        <dbReference type="SAM" id="MobiDB-lite"/>
    </source>
</evidence>
<evidence type="ECO:0000313" key="3">
    <source>
        <dbReference type="Proteomes" id="UP000315295"/>
    </source>
</evidence>
<dbReference type="AlphaFoldDB" id="A0A540KT09"/>
<sequence length="231" mass="27476">MERRFRQAQRPVLLFGVPTRFPSYFFSIKRAQQPQCRELEKKEKLVEDSLSLTQPNTPASKKKEEENGECSLGQLELEKKEKLVEDSLSLTRPNTPASKKKEEENGECSLRQLELEKKEKFVDDSLILTEPNTPASKKKEEEKLCEKRRILKEEWDKWVSEWKQLHKEEKWQRQLLRDGEASDEESEESEEKVLLRRVEVWVGFTHEEQGRKMERIKKEDPLSRYQLQLCA</sequence>
<keyword evidence="3" id="KW-1185">Reference proteome</keyword>
<feature type="compositionally biased region" description="Polar residues" evidence="1">
    <location>
        <begin position="88"/>
        <end position="97"/>
    </location>
</feature>
<feature type="compositionally biased region" description="Polar residues" evidence="1">
    <location>
        <begin position="50"/>
        <end position="59"/>
    </location>
</feature>
<feature type="region of interest" description="Disordered" evidence="1">
    <location>
        <begin position="83"/>
        <end position="108"/>
    </location>
</feature>
<dbReference type="STRING" id="106549.A0A540KT09"/>